<feature type="transmembrane region" description="Helical" evidence="11">
    <location>
        <begin position="12"/>
        <end position="34"/>
    </location>
</feature>
<keyword evidence="7" id="KW-0547">Nucleotide-binding</keyword>
<keyword evidence="11" id="KW-0472">Membrane</keyword>
<feature type="transmembrane region" description="Helical" evidence="11">
    <location>
        <begin position="403"/>
        <end position="427"/>
    </location>
</feature>
<feature type="transmembrane region" description="Helical" evidence="11">
    <location>
        <begin position="785"/>
        <end position="808"/>
    </location>
</feature>
<dbReference type="SMART" id="SM00304">
    <property type="entry name" value="HAMP"/>
    <property type="match status" value="1"/>
</dbReference>
<dbReference type="InterPro" id="IPR004358">
    <property type="entry name" value="Sig_transdc_His_kin-like_C"/>
</dbReference>
<feature type="transmembrane region" description="Helical" evidence="11">
    <location>
        <begin position="360"/>
        <end position="381"/>
    </location>
</feature>
<comment type="subcellular location">
    <subcellularLocation>
        <location evidence="2">Cell membrane</location>
        <topology evidence="2">Multi-pass membrane protein</topology>
    </subcellularLocation>
</comment>
<dbReference type="PANTHER" id="PTHR44936:SF10">
    <property type="entry name" value="SENSOR PROTEIN RSTB"/>
    <property type="match status" value="1"/>
</dbReference>
<protein>
    <recommendedName>
        <fullName evidence="3">histidine kinase</fullName>
        <ecNumber evidence="3">2.7.13.3</ecNumber>
    </recommendedName>
</protein>
<dbReference type="PROSITE" id="PS50885">
    <property type="entry name" value="HAMP"/>
    <property type="match status" value="1"/>
</dbReference>
<dbReference type="Proteomes" id="UP000317593">
    <property type="component" value="Unassembled WGS sequence"/>
</dbReference>
<dbReference type="PANTHER" id="PTHR44936">
    <property type="entry name" value="SENSOR PROTEIN CREC"/>
    <property type="match status" value="1"/>
</dbReference>
<dbReference type="SMART" id="SM00388">
    <property type="entry name" value="HisKA"/>
    <property type="match status" value="1"/>
</dbReference>
<evidence type="ECO:0000313" key="14">
    <source>
        <dbReference type="EMBL" id="SMO60886.1"/>
    </source>
</evidence>
<dbReference type="Pfam" id="PF00512">
    <property type="entry name" value="HisKA"/>
    <property type="match status" value="1"/>
</dbReference>
<feature type="transmembrane region" description="Helical" evidence="11">
    <location>
        <begin position="497"/>
        <end position="516"/>
    </location>
</feature>
<evidence type="ECO:0000256" key="5">
    <source>
        <dbReference type="ARBA" id="ARBA00022553"/>
    </source>
</evidence>
<feature type="transmembrane region" description="Helical" evidence="11">
    <location>
        <begin position="463"/>
        <end position="485"/>
    </location>
</feature>
<dbReference type="GO" id="GO:0005524">
    <property type="term" value="F:ATP binding"/>
    <property type="evidence" value="ECO:0007669"/>
    <property type="project" value="UniProtKB-KW"/>
</dbReference>
<dbReference type="OrthoDB" id="9776727at2"/>
<evidence type="ECO:0000256" key="8">
    <source>
        <dbReference type="ARBA" id="ARBA00022777"/>
    </source>
</evidence>
<dbReference type="GO" id="GO:0005886">
    <property type="term" value="C:plasma membrane"/>
    <property type="evidence" value="ECO:0007669"/>
    <property type="project" value="UniProtKB-SubCell"/>
</dbReference>
<dbReference type="InterPro" id="IPR005467">
    <property type="entry name" value="His_kinase_dom"/>
</dbReference>
<dbReference type="InterPro" id="IPR003660">
    <property type="entry name" value="HAMP_dom"/>
</dbReference>
<dbReference type="InterPro" id="IPR036890">
    <property type="entry name" value="HATPase_C_sf"/>
</dbReference>
<dbReference type="CDD" id="cd00075">
    <property type="entry name" value="HATPase"/>
    <property type="match status" value="1"/>
</dbReference>
<feature type="transmembrane region" description="Helical" evidence="11">
    <location>
        <begin position="829"/>
        <end position="852"/>
    </location>
</feature>
<dbReference type="InterPro" id="IPR003661">
    <property type="entry name" value="HisK_dim/P_dom"/>
</dbReference>
<dbReference type="CDD" id="cd00082">
    <property type="entry name" value="HisKA"/>
    <property type="match status" value="1"/>
</dbReference>
<evidence type="ECO:0000256" key="9">
    <source>
        <dbReference type="ARBA" id="ARBA00022840"/>
    </source>
</evidence>
<feature type="transmembrane region" description="Helical" evidence="11">
    <location>
        <begin position="1002"/>
        <end position="1021"/>
    </location>
</feature>
<evidence type="ECO:0000313" key="15">
    <source>
        <dbReference type="Proteomes" id="UP000317593"/>
    </source>
</evidence>
<dbReference type="PROSITE" id="PS50109">
    <property type="entry name" value="HIS_KIN"/>
    <property type="match status" value="1"/>
</dbReference>
<dbReference type="EMBL" id="FXTH01000006">
    <property type="protein sequence ID" value="SMO60886.1"/>
    <property type="molecule type" value="Genomic_DNA"/>
</dbReference>
<evidence type="ECO:0000256" key="11">
    <source>
        <dbReference type="SAM" id="Phobius"/>
    </source>
</evidence>
<feature type="transmembrane region" description="Helical" evidence="11">
    <location>
        <begin position="248"/>
        <end position="267"/>
    </location>
</feature>
<evidence type="ECO:0000256" key="3">
    <source>
        <dbReference type="ARBA" id="ARBA00012438"/>
    </source>
</evidence>
<sequence length="1305" mass="148772">MEYSLDKRRLYYLLGATLIALLVLLLALEGWRYAVKPSQSGNRQLVQQELANAAETFSEKQQRLLDRSEELSLALQPLLLNNSATSELYNALEPYSDFWSISLYQSKKPVVWKGFALDNRTSEDPFNNSREPQVLLRKKNNIIYWECHVPFSIKRDEKTVWYRLFTSYRVEQSNPLAIGDQSEFNLFHSGRSSENSYLLDFSLFSPPPEDFTAAHPLTNLAGDSVGVVYASADKFQQKEAEWIQDSRFWRSIFAVFCVVVLISFFFAAIDYISWWASLFIQLVFIGLGWLIFTHYDLLSYWMLALTEASGATPSWTQTVVHLSDTFAHATFALLASIAFTRKMPFFNRSISAHSYLGTMVLASLVGIINAVTLPVVFDWIYQQTVVSNIPLLDLRIFPYWRTIVLYLIVGLSIFALGNLLISLNLLLFRTTHHQVKLSASVLSISFFISLFISQLFIYDQAVLNWLFLTGTCSFIIITGMALGYARNIAWIASLSPLRKVVLGSILIAAISMPMFYQAYLNHLDAELMQTAREYAQEEDSQANELTEQLLTTLEGEFNSITYEDIQENRSALQARFTEVIQRFLDPKLNVYSFDLQLVSNSQELIADYSTNLNSPDWTNIFNISALELVTEIQQITKSTIRPIVQQPNLINQQDYQTFYRGWIPIFGSSEYTPLAWILCSVYKERPQFNKPLRAVMASLTYEDWNNAYLMQRYEDGNLVNTTHKGFTGYFPNYQQLDSPDFGQTNTDSVMYYNNRASDSIYRMLLKKESDDTIIKISTTLAEYRVILFSFFRFSFTLLIAGCLFALLIQLVSRGRIPFLGENKRFQDRILDSFLLATLIFLGFLIGTSHYAIKQQNREIVRQELFDKLRQLATSIEANQRTFSSNNLDASLSLESLATPWNVDATLYNDNQAPNGHRVRATTTPQIFQQHLLPAALPFEIYNQLYVRQQRDAYSNVNLAGQSLLIGYRSILNNQGETVATIAIPTFLESPKYDQQLLETTSYLILTYLLVFGLFILGSVFISKSLTRPLTHIQRGLNQISGGDLDTTIPVTSKDEIGNLAEAYNQMVFKLKKLQKELAEAEREAAWKEMAQQVAHEIKNPLTPMKLNVQHLERQLKTDKYEGQELKKHIQKITGNLIEQIQSLSNIASDFSKFSQPIEKDFTVIDLGEVLTSVVQLYEHDRQLNITLDIPDQPVEIRGIADDLKRVFINLVKNAYEAMDKEGTISLTLYREQNNAFIEIEDNGRGIPEENRSDIFVPSFSTKSGGTGLGLAICKKIIEAHDGSISFASVEGEGTTFVIKLPRKQG</sequence>
<keyword evidence="4" id="KW-1003">Cell membrane</keyword>
<dbReference type="InterPro" id="IPR036097">
    <property type="entry name" value="HisK_dim/P_sf"/>
</dbReference>
<keyword evidence="11" id="KW-0812">Transmembrane</keyword>
<evidence type="ECO:0000256" key="7">
    <source>
        <dbReference type="ARBA" id="ARBA00022741"/>
    </source>
</evidence>
<evidence type="ECO:0000259" key="13">
    <source>
        <dbReference type="PROSITE" id="PS50885"/>
    </source>
</evidence>
<feature type="domain" description="HAMP" evidence="13">
    <location>
        <begin position="1023"/>
        <end position="1075"/>
    </location>
</feature>
<dbReference type="Pfam" id="PF02518">
    <property type="entry name" value="HATPase_c"/>
    <property type="match status" value="1"/>
</dbReference>
<dbReference type="SUPFAM" id="SSF55874">
    <property type="entry name" value="ATPase domain of HSP90 chaperone/DNA topoisomerase II/histidine kinase"/>
    <property type="match status" value="1"/>
</dbReference>
<dbReference type="RefSeq" id="WP_142714227.1">
    <property type="nucleotide sequence ID" value="NZ_FXTH01000006.1"/>
</dbReference>
<dbReference type="PRINTS" id="PR00344">
    <property type="entry name" value="BCTRLSENSOR"/>
</dbReference>
<dbReference type="Pfam" id="PF00672">
    <property type="entry name" value="HAMP"/>
    <property type="match status" value="1"/>
</dbReference>
<evidence type="ECO:0000256" key="10">
    <source>
        <dbReference type="SAM" id="Coils"/>
    </source>
</evidence>
<evidence type="ECO:0000256" key="1">
    <source>
        <dbReference type="ARBA" id="ARBA00000085"/>
    </source>
</evidence>
<evidence type="ECO:0000256" key="2">
    <source>
        <dbReference type="ARBA" id="ARBA00004651"/>
    </source>
</evidence>
<keyword evidence="8 14" id="KW-0418">Kinase</keyword>
<reference evidence="14 15" key="1">
    <citation type="submission" date="2017-05" db="EMBL/GenBank/DDBJ databases">
        <authorList>
            <person name="Varghese N."/>
            <person name="Submissions S."/>
        </authorList>
    </citation>
    <scope>NUCLEOTIDE SEQUENCE [LARGE SCALE GENOMIC DNA]</scope>
    <source>
        <strain evidence="14 15">DSM 21194</strain>
    </source>
</reference>
<dbReference type="Gene3D" id="3.30.565.10">
    <property type="entry name" value="Histidine kinase-like ATPase, C-terminal domain"/>
    <property type="match status" value="1"/>
</dbReference>
<feature type="coiled-coil region" evidence="10">
    <location>
        <begin position="520"/>
        <end position="548"/>
    </location>
</feature>
<feature type="transmembrane region" description="Helical" evidence="11">
    <location>
        <begin position="274"/>
        <end position="295"/>
    </location>
</feature>
<proteinExistence type="predicted"/>
<keyword evidence="6" id="KW-0808">Transferase</keyword>
<dbReference type="SUPFAM" id="SSF47384">
    <property type="entry name" value="Homodimeric domain of signal transducing histidine kinase"/>
    <property type="match status" value="1"/>
</dbReference>
<gene>
    <name evidence="14" type="ORF">SAMN06265218_106250</name>
</gene>
<feature type="transmembrane region" description="Helical" evidence="11">
    <location>
        <begin position="439"/>
        <end position="457"/>
    </location>
</feature>
<dbReference type="CDD" id="cd06225">
    <property type="entry name" value="HAMP"/>
    <property type="match status" value="1"/>
</dbReference>
<feature type="transmembrane region" description="Helical" evidence="11">
    <location>
        <begin position="315"/>
        <end position="339"/>
    </location>
</feature>
<feature type="domain" description="Histidine kinase" evidence="12">
    <location>
        <begin position="1092"/>
        <end position="1304"/>
    </location>
</feature>
<keyword evidence="10" id="KW-0175">Coiled coil</keyword>
<evidence type="ECO:0000256" key="4">
    <source>
        <dbReference type="ARBA" id="ARBA00022475"/>
    </source>
</evidence>
<evidence type="ECO:0000259" key="12">
    <source>
        <dbReference type="PROSITE" id="PS50109"/>
    </source>
</evidence>
<evidence type="ECO:0000256" key="6">
    <source>
        <dbReference type="ARBA" id="ARBA00022679"/>
    </source>
</evidence>
<dbReference type="Gene3D" id="1.10.287.130">
    <property type="match status" value="1"/>
</dbReference>
<dbReference type="SMART" id="SM00387">
    <property type="entry name" value="HATPase_c"/>
    <property type="match status" value="1"/>
</dbReference>
<keyword evidence="15" id="KW-1185">Reference proteome</keyword>
<dbReference type="InterPro" id="IPR050980">
    <property type="entry name" value="2C_sensor_his_kinase"/>
</dbReference>
<dbReference type="InterPro" id="IPR003594">
    <property type="entry name" value="HATPase_dom"/>
</dbReference>
<dbReference type="GO" id="GO:0000155">
    <property type="term" value="F:phosphorelay sensor kinase activity"/>
    <property type="evidence" value="ECO:0007669"/>
    <property type="project" value="InterPro"/>
</dbReference>
<dbReference type="EC" id="2.7.13.3" evidence="3"/>
<comment type="catalytic activity">
    <reaction evidence="1">
        <text>ATP + protein L-histidine = ADP + protein N-phospho-L-histidine.</text>
        <dbReference type="EC" id="2.7.13.3"/>
    </reaction>
</comment>
<feature type="coiled-coil region" evidence="10">
    <location>
        <begin position="1063"/>
        <end position="1090"/>
    </location>
</feature>
<keyword evidence="5" id="KW-0597">Phosphoprotein</keyword>
<accession>A0A521CN69</accession>
<organism evidence="14 15">
    <name type="scientific">Fodinibius sediminis</name>
    <dbReference type="NCBI Taxonomy" id="1214077"/>
    <lineage>
        <taxon>Bacteria</taxon>
        <taxon>Pseudomonadati</taxon>
        <taxon>Balneolota</taxon>
        <taxon>Balneolia</taxon>
        <taxon>Balneolales</taxon>
        <taxon>Balneolaceae</taxon>
        <taxon>Fodinibius</taxon>
    </lineage>
</organism>
<keyword evidence="9" id="KW-0067">ATP-binding</keyword>
<name>A0A521CN69_9BACT</name>
<dbReference type="Gene3D" id="6.10.340.10">
    <property type="match status" value="1"/>
</dbReference>
<dbReference type="SUPFAM" id="SSF158472">
    <property type="entry name" value="HAMP domain-like"/>
    <property type="match status" value="1"/>
</dbReference>
<keyword evidence="11" id="KW-1133">Transmembrane helix</keyword>